<proteinExistence type="predicted"/>
<dbReference type="AlphaFoldDB" id="A0A3M7P4K8"/>
<dbReference type="Proteomes" id="UP000276133">
    <property type="component" value="Unassembled WGS sequence"/>
</dbReference>
<protein>
    <submittedName>
        <fullName evidence="1">Uncharacterized protein</fullName>
    </submittedName>
</protein>
<reference evidence="1 2" key="1">
    <citation type="journal article" date="2018" name="Sci. Rep.">
        <title>Genomic signatures of local adaptation to the degree of environmental predictability in rotifers.</title>
        <authorList>
            <person name="Franch-Gras L."/>
            <person name="Hahn C."/>
            <person name="Garcia-Roger E.M."/>
            <person name="Carmona M.J."/>
            <person name="Serra M."/>
            <person name="Gomez A."/>
        </authorList>
    </citation>
    <scope>NUCLEOTIDE SEQUENCE [LARGE SCALE GENOMIC DNA]</scope>
    <source>
        <strain evidence="1">HYR1</strain>
    </source>
</reference>
<comment type="caution">
    <text evidence="1">The sequence shown here is derived from an EMBL/GenBank/DDBJ whole genome shotgun (WGS) entry which is preliminary data.</text>
</comment>
<name>A0A3M7P4K8_BRAPC</name>
<sequence length="89" mass="10258">GFPRVERKNRPKHKIVVSAILNVKCFSAVSKPYHYYVGKFRMATTADILRTNISKFAKVIRIQELSTNIENRTFRIFKVSVESYSSTAC</sequence>
<evidence type="ECO:0000313" key="2">
    <source>
        <dbReference type="Proteomes" id="UP000276133"/>
    </source>
</evidence>
<feature type="non-terminal residue" evidence="1">
    <location>
        <position position="1"/>
    </location>
</feature>
<evidence type="ECO:0000313" key="1">
    <source>
        <dbReference type="EMBL" id="RMZ93770.1"/>
    </source>
</evidence>
<organism evidence="1 2">
    <name type="scientific">Brachionus plicatilis</name>
    <name type="common">Marine rotifer</name>
    <name type="synonym">Brachionus muelleri</name>
    <dbReference type="NCBI Taxonomy" id="10195"/>
    <lineage>
        <taxon>Eukaryota</taxon>
        <taxon>Metazoa</taxon>
        <taxon>Spiralia</taxon>
        <taxon>Gnathifera</taxon>
        <taxon>Rotifera</taxon>
        <taxon>Eurotatoria</taxon>
        <taxon>Monogononta</taxon>
        <taxon>Pseudotrocha</taxon>
        <taxon>Ploima</taxon>
        <taxon>Brachionidae</taxon>
        <taxon>Brachionus</taxon>
    </lineage>
</organism>
<gene>
    <name evidence="1" type="ORF">BpHYR1_018507</name>
</gene>
<accession>A0A3M7P4K8</accession>
<dbReference type="EMBL" id="REGN01013564">
    <property type="protein sequence ID" value="RMZ93770.1"/>
    <property type="molecule type" value="Genomic_DNA"/>
</dbReference>
<keyword evidence="2" id="KW-1185">Reference proteome</keyword>